<protein>
    <submittedName>
        <fullName evidence="1">Uncharacterized protein</fullName>
    </submittedName>
</protein>
<sequence length="142" mass="15793">MKKGFYFSLVVIISFCALGMGGMGEGDAITVPEPEENYSVTLIDQSDVSIELEKFSCDGLTCLTGKLGRVEISIDFDKINSVFFLLQDKDVNAKVNLKDGKVVELVVDKKKPCYGVASFADIRIEMQDIKRITIREKISKKD</sequence>
<name>A0A8J6TBB3_9BACT</name>
<reference evidence="1 2" key="1">
    <citation type="submission" date="2020-08" db="EMBL/GenBank/DDBJ databases">
        <title>Bridging the membrane lipid divide: bacteria of the FCB group superphylum have the potential to synthesize archaeal ether lipids.</title>
        <authorList>
            <person name="Villanueva L."/>
            <person name="Von Meijenfeldt F.A.B."/>
            <person name="Westbye A.B."/>
            <person name="Yadav S."/>
            <person name="Hopmans E.C."/>
            <person name="Dutilh B.E."/>
            <person name="Sinninghe Damste J.S."/>
        </authorList>
    </citation>
    <scope>NUCLEOTIDE SEQUENCE [LARGE SCALE GENOMIC DNA]</scope>
    <source>
        <strain evidence="1">NIOZ-UU82</strain>
    </source>
</reference>
<dbReference type="EMBL" id="JACNLL010000026">
    <property type="protein sequence ID" value="MBC8198900.1"/>
    <property type="molecule type" value="Genomic_DNA"/>
</dbReference>
<organism evidence="1 2">
    <name type="scientific">Candidatus Desulfaltia bathyphila</name>
    <dbReference type="NCBI Taxonomy" id="2841697"/>
    <lineage>
        <taxon>Bacteria</taxon>
        <taxon>Pseudomonadati</taxon>
        <taxon>Thermodesulfobacteriota</taxon>
        <taxon>Desulfobacteria</taxon>
        <taxon>Desulfobacterales</taxon>
        <taxon>Desulfobacterales incertae sedis</taxon>
        <taxon>Candidatus Desulfaltia</taxon>
    </lineage>
</organism>
<dbReference type="AlphaFoldDB" id="A0A8J6TBB3"/>
<evidence type="ECO:0000313" key="1">
    <source>
        <dbReference type="EMBL" id="MBC8198900.1"/>
    </source>
</evidence>
<proteinExistence type="predicted"/>
<comment type="caution">
    <text evidence="1">The sequence shown here is derived from an EMBL/GenBank/DDBJ whole genome shotgun (WGS) entry which is preliminary data.</text>
</comment>
<evidence type="ECO:0000313" key="2">
    <source>
        <dbReference type="Proteomes" id="UP000603545"/>
    </source>
</evidence>
<dbReference type="Proteomes" id="UP000603545">
    <property type="component" value="Unassembled WGS sequence"/>
</dbReference>
<gene>
    <name evidence="1" type="ORF">H8E80_02460</name>
</gene>
<accession>A0A8J6TBB3</accession>